<feature type="region of interest" description="Disordered" evidence="1">
    <location>
        <begin position="212"/>
        <end position="265"/>
    </location>
</feature>
<evidence type="ECO:0000313" key="4">
    <source>
        <dbReference type="Proteomes" id="UP000092154"/>
    </source>
</evidence>
<keyword evidence="2" id="KW-1133">Transmembrane helix</keyword>
<name>A0A1B7N7Y1_9AGAM</name>
<keyword evidence="4" id="KW-1185">Reference proteome</keyword>
<proteinExistence type="predicted"/>
<evidence type="ECO:0000313" key="3">
    <source>
        <dbReference type="EMBL" id="OAX40961.1"/>
    </source>
</evidence>
<feature type="compositionally biased region" description="Basic and acidic residues" evidence="1">
    <location>
        <begin position="219"/>
        <end position="238"/>
    </location>
</feature>
<feature type="compositionally biased region" description="Acidic residues" evidence="1">
    <location>
        <begin position="239"/>
        <end position="257"/>
    </location>
</feature>
<gene>
    <name evidence="3" type="ORF">K503DRAFT_864245</name>
</gene>
<protein>
    <submittedName>
        <fullName evidence="3">Uncharacterized protein</fullName>
    </submittedName>
</protein>
<accession>A0A1B7N7Y1</accession>
<dbReference type="InParanoid" id="A0A1B7N7Y1"/>
<feature type="transmembrane region" description="Helical" evidence="2">
    <location>
        <begin position="269"/>
        <end position="291"/>
    </location>
</feature>
<keyword evidence="2" id="KW-0472">Membrane</keyword>
<organism evidence="3 4">
    <name type="scientific">Rhizopogon vinicolor AM-OR11-026</name>
    <dbReference type="NCBI Taxonomy" id="1314800"/>
    <lineage>
        <taxon>Eukaryota</taxon>
        <taxon>Fungi</taxon>
        <taxon>Dikarya</taxon>
        <taxon>Basidiomycota</taxon>
        <taxon>Agaricomycotina</taxon>
        <taxon>Agaricomycetes</taxon>
        <taxon>Agaricomycetidae</taxon>
        <taxon>Boletales</taxon>
        <taxon>Suillineae</taxon>
        <taxon>Rhizopogonaceae</taxon>
        <taxon>Rhizopogon</taxon>
    </lineage>
</organism>
<dbReference type="Proteomes" id="UP000092154">
    <property type="component" value="Unassembled WGS sequence"/>
</dbReference>
<evidence type="ECO:0000256" key="1">
    <source>
        <dbReference type="SAM" id="MobiDB-lite"/>
    </source>
</evidence>
<evidence type="ECO:0000256" key="2">
    <source>
        <dbReference type="SAM" id="Phobius"/>
    </source>
</evidence>
<dbReference type="OrthoDB" id="29460at2759"/>
<reference evidence="3 4" key="1">
    <citation type="submission" date="2016-06" db="EMBL/GenBank/DDBJ databases">
        <title>Comparative genomics of the ectomycorrhizal sister species Rhizopogon vinicolor and Rhizopogon vesiculosus (Basidiomycota: Boletales) reveals a divergence of the mating type B locus.</title>
        <authorList>
            <consortium name="DOE Joint Genome Institute"/>
            <person name="Mujic A.B."/>
            <person name="Kuo A."/>
            <person name="Tritt A."/>
            <person name="Lipzen A."/>
            <person name="Chen C."/>
            <person name="Johnson J."/>
            <person name="Sharma A."/>
            <person name="Barry K."/>
            <person name="Grigoriev I.V."/>
            <person name="Spatafora J.W."/>
        </authorList>
    </citation>
    <scope>NUCLEOTIDE SEQUENCE [LARGE SCALE GENOMIC DNA]</scope>
    <source>
        <strain evidence="3 4">AM-OR11-026</strain>
    </source>
</reference>
<keyword evidence="2" id="KW-0812">Transmembrane</keyword>
<sequence>MQRCRGTWEVQRSDLPLVESLPATCDIDLNQIHHDLCTLVHSLSEIIDEATLTSPVYIDEHSGIYRADGDSPASAVRLKLSSDTPITGRRPIRDLTSFAGRSIKYNTQPSASSSVHFPEHQFSVSVRGTVINLVFLPETPTDQELDSVHVNNGCAHRLTRQLLGACGQDPTGPLKIIASDQLLQKDDVLLKGKAEWKRDKAVDKNINLESGERNVSTTKENKNKQKDRLIDEDASRADEGDDGNPDDGDPVDEEEGERELVPATDRNPWPLTTILFMTSSLLMIAVTLFYIRWQKLVRSYRKPSRFRVGEAALLRWASEDMIFDDEELDTVVIDLATGEEIPLNPSPTKSLVVQYGTTQ</sequence>
<dbReference type="EMBL" id="KV448195">
    <property type="protein sequence ID" value="OAX40961.1"/>
    <property type="molecule type" value="Genomic_DNA"/>
</dbReference>
<dbReference type="AlphaFoldDB" id="A0A1B7N7Y1"/>